<dbReference type="Proteomes" id="UP000475862">
    <property type="component" value="Unassembled WGS sequence"/>
</dbReference>
<proteinExistence type="predicted"/>
<gene>
    <name evidence="1" type="ORF">AGLY_002836</name>
</gene>
<name>A0A6G0U1F2_APHGL</name>
<keyword evidence="2" id="KW-1185">Reference proteome</keyword>
<sequence>MLTKQDDAFENVDIVHSRWFSQKKETVNTSSKYPKYSKKIKIVFVPIIEKRRIKRLAIFINNNCLKTNCVTESFVYQSLIIIIIKEEYNIPYMHLDNNYYESYNPHKKNSTHNKLLEFEMWQNIVMYISHVGPVFECGSVCHFCFIRSALRAEDSSSCQSRFLSTVRRPYVTTVAAYSAYTTVDRRPLVDLASAAAEQPTNKQ</sequence>
<accession>A0A6G0U1F2</accession>
<dbReference type="EMBL" id="VYZN01000009">
    <property type="protein sequence ID" value="KAE9542925.1"/>
    <property type="molecule type" value="Genomic_DNA"/>
</dbReference>
<comment type="caution">
    <text evidence="1">The sequence shown here is derived from an EMBL/GenBank/DDBJ whole genome shotgun (WGS) entry which is preliminary data.</text>
</comment>
<dbReference type="AlphaFoldDB" id="A0A6G0U1F2"/>
<evidence type="ECO:0000313" key="2">
    <source>
        <dbReference type="Proteomes" id="UP000475862"/>
    </source>
</evidence>
<reference evidence="1 2" key="1">
    <citation type="submission" date="2019-08" db="EMBL/GenBank/DDBJ databases">
        <title>The genome of the soybean aphid Biotype 1, its phylome, world population structure and adaptation to the North American continent.</title>
        <authorList>
            <person name="Giordano R."/>
            <person name="Donthu R.K."/>
            <person name="Hernandez A.G."/>
            <person name="Wright C.L."/>
            <person name="Zimin A.V."/>
        </authorList>
    </citation>
    <scope>NUCLEOTIDE SEQUENCE [LARGE SCALE GENOMIC DNA]</scope>
    <source>
        <tissue evidence="1">Whole aphids</tissue>
    </source>
</reference>
<evidence type="ECO:0000313" key="1">
    <source>
        <dbReference type="EMBL" id="KAE9542925.1"/>
    </source>
</evidence>
<organism evidence="1 2">
    <name type="scientific">Aphis glycines</name>
    <name type="common">Soybean aphid</name>
    <dbReference type="NCBI Taxonomy" id="307491"/>
    <lineage>
        <taxon>Eukaryota</taxon>
        <taxon>Metazoa</taxon>
        <taxon>Ecdysozoa</taxon>
        <taxon>Arthropoda</taxon>
        <taxon>Hexapoda</taxon>
        <taxon>Insecta</taxon>
        <taxon>Pterygota</taxon>
        <taxon>Neoptera</taxon>
        <taxon>Paraneoptera</taxon>
        <taxon>Hemiptera</taxon>
        <taxon>Sternorrhyncha</taxon>
        <taxon>Aphidomorpha</taxon>
        <taxon>Aphidoidea</taxon>
        <taxon>Aphididae</taxon>
        <taxon>Aphidini</taxon>
        <taxon>Aphis</taxon>
        <taxon>Aphis</taxon>
    </lineage>
</organism>
<protein>
    <submittedName>
        <fullName evidence="1">Uncharacterized protein</fullName>
    </submittedName>
</protein>